<sequence length="627" mass="69577">MRLLLINPLLPHSFWSFKWAVTQILPDKRAVNPPLGLATVAALCPADWDVEIYDENIEELPLAPEADVVGIGGMAVQGPRQRELIAYYRQRGYHVVVGGAAASLCPETYAGVADTVVAGEAERIWPEFCRDFAAGRPRALYQETGTIEMSESPVPRFDLLKLPLYGNATLQYSRGCPFTCEFCDIIVMFGRKPRTKSPEQVGRELDALRHAGMRSVFFVDDNMIGNKARTKDLLRYLIDYQARHDYVFSFGTEASLNLAQDEELLRLFHEAHFGWVFIGIESPDAASLKETGKTQNLREDILVSVQRLYARGIDVIAGFIIGFDNDTTATFEAQYRFITAAGIQSAMIGLLTALPRTPLYERMEREGRLRSVADQSDNTSLRTNIIPKTMSDAEMSRLYRDLYARLLTDDGIATRIRNKTRVFGRAGYSGGYSVWQNLGIVSRLLTQGIFPGGFGRTFQFLRSLPLMRPSLLPLAISDWIIGLSMRAFAEEHLAATAPEPITEASLIEAALAAIRGQLAPNEAWVTRESATAPPILTVRLDGAPNDGFFEEAEPYLAHLLAQSRARLTLAVDRLAPQDLGPFEAMLSRLSSYGDRISLVVNESFKQRVRIDLSAFDLVSAPSTAPSP</sequence>
<dbReference type="PROSITE" id="PS51918">
    <property type="entry name" value="RADICAL_SAM"/>
    <property type="match status" value="1"/>
</dbReference>
<dbReference type="PANTHER" id="PTHR43409">
    <property type="entry name" value="ANAEROBIC MAGNESIUM-PROTOPORPHYRIN IX MONOMETHYL ESTER CYCLASE-RELATED"/>
    <property type="match status" value="1"/>
</dbReference>
<keyword evidence="5" id="KW-0411">Iron-sulfur</keyword>
<evidence type="ECO:0000256" key="1">
    <source>
        <dbReference type="ARBA" id="ARBA00001966"/>
    </source>
</evidence>
<dbReference type="SUPFAM" id="SSF102114">
    <property type="entry name" value="Radical SAM enzymes"/>
    <property type="match status" value="1"/>
</dbReference>
<dbReference type="InterPro" id="IPR006158">
    <property type="entry name" value="Cobalamin-bd"/>
</dbReference>
<dbReference type="SFLD" id="SFLDG01123">
    <property type="entry name" value="methyltransferase_(Class_B)"/>
    <property type="match status" value="1"/>
</dbReference>
<name>A0A212ITK4_9PROT</name>
<dbReference type="GO" id="GO:0003824">
    <property type="term" value="F:catalytic activity"/>
    <property type="evidence" value="ECO:0007669"/>
    <property type="project" value="InterPro"/>
</dbReference>
<dbReference type="PROSITE" id="PS51332">
    <property type="entry name" value="B12_BINDING"/>
    <property type="match status" value="1"/>
</dbReference>
<dbReference type="InterPro" id="IPR025274">
    <property type="entry name" value="DUF4070"/>
</dbReference>
<dbReference type="PANTHER" id="PTHR43409:SF3">
    <property type="entry name" value="HYPOTHETICAL METHYLTRANSFERASE"/>
    <property type="match status" value="1"/>
</dbReference>
<evidence type="ECO:0000256" key="4">
    <source>
        <dbReference type="ARBA" id="ARBA00023004"/>
    </source>
</evidence>
<dbReference type="EMBL" id="FLUO01000001">
    <property type="protein sequence ID" value="SBV90536.1"/>
    <property type="molecule type" value="Genomic_DNA"/>
</dbReference>
<dbReference type="GO" id="GO:0005829">
    <property type="term" value="C:cytosol"/>
    <property type="evidence" value="ECO:0007669"/>
    <property type="project" value="TreeGrafter"/>
</dbReference>
<dbReference type="SFLD" id="SFLDF00303">
    <property type="entry name" value="hopanoid_C2-methyltransferase"/>
    <property type="match status" value="1"/>
</dbReference>
<dbReference type="SFLD" id="SFLDS00029">
    <property type="entry name" value="Radical_SAM"/>
    <property type="match status" value="1"/>
</dbReference>
<keyword evidence="3" id="KW-0479">Metal-binding</keyword>
<keyword evidence="2" id="KW-0949">S-adenosyl-L-methionine</keyword>
<accession>A0A212ITK4</accession>
<dbReference type="InterPro" id="IPR007197">
    <property type="entry name" value="rSAM"/>
</dbReference>
<dbReference type="GO" id="GO:0031419">
    <property type="term" value="F:cobalamin binding"/>
    <property type="evidence" value="ECO:0007669"/>
    <property type="project" value="InterPro"/>
</dbReference>
<dbReference type="SMART" id="SM00729">
    <property type="entry name" value="Elp3"/>
    <property type="match status" value="1"/>
</dbReference>
<dbReference type="CDD" id="cd01335">
    <property type="entry name" value="Radical_SAM"/>
    <property type="match status" value="1"/>
</dbReference>
<dbReference type="InterPro" id="IPR034466">
    <property type="entry name" value="Methyltransferase_Class_B"/>
</dbReference>
<protein>
    <submittedName>
        <fullName evidence="8">Fe-S oxidoreductase (Modular protein)</fullName>
    </submittedName>
</protein>
<dbReference type="AlphaFoldDB" id="A0A212ITK4"/>
<dbReference type="Pfam" id="PF04055">
    <property type="entry name" value="Radical_SAM"/>
    <property type="match status" value="1"/>
</dbReference>
<dbReference type="InterPro" id="IPR034530">
    <property type="entry name" value="HpnP-like"/>
</dbReference>
<dbReference type="InterPro" id="IPR023404">
    <property type="entry name" value="rSAM_horseshoe"/>
</dbReference>
<dbReference type="Gene3D" id="3.40.50.280">
    <property type="entry name" value="Cobalamin-binding domain"/>
    <property type="match status" value="1"/>
</dbReference>
<evidence type="ECO:0000256" key="3">
    <source>
        <dbReference type="ARBA" id="ARBA00022723"/>
    </source>
</evidence>
<dbReference type="InterPro" id="IPR058240">
    <property type="entry name" value="rSAM_sf"/>
</dbReference>
<evidence type="ECO:0000259" key="7">
    <source>
        <dbReference type="PROSITE" id="PS51918"/>
    </source>
</evidence>
<gene>
    <name evidence="8" type="ORF">KL86APRO_10010</name>
</gene>
<feature type="domain" description="Radical SAM core" evidence="7">
    <location>
        <begin position="162"/>
        <end position="397"/>
    </location>
</feature>
<keyword evidence="4" id="KW-0408">Iron</keyword>
<dbReference type="InterPro" id="IPR051198">
    <property type="entry name" value="BchE-like"/>
</dbReference>
<dbReference type="InterPro" id="IPR006638">
    <property type="entry name" value="Elp3/MiaA/NifB-like_rSAM"/>
</dbReference>
<dbReference type="Gene3D" id="3.80.30.20">
    <property type="entry name" value="tm_1862 like domain"/>
    <property type="match status" value="1"/>
</dbReference>
<proteinExistence type="predicted"/>
<evidence type="ECO:0000256" key="2">
    <source>
        <dbReference type="ARBA" id="ARBA00022691"/>
    </source>
</evidence>
<comment type="cofactor">
    <cofactor evidence="1">
        <name>[4Fe-4S] cluster</name>
        <dbReference type="ChEBI" id="CHEBI:49883"/>
    </cofactor>
</comment>
<evidence type="ECO:0000256" key="5">
    <source>
        <dbReference type="ARBA" id="ARBA00023014"/>
    </source>
</evidence>
<reference evidence="8" key="1">
    <citation type="submission" date="2016-04" db="EMBL/GenBank/DDBJ databases">
        <authorList>
            <person name="Evans L.H."/>
            <person name="Alamgir A."/>
            <person name="Owens N."/>
            <person name="Weber N.D."/>
            <person name="Virtaneva K."/>
            <person name="Barbian K."/>
            <person name="Babar A."/>
            <person name="Rosenke K."/>
        </authorList>
    </citation>
    <scope>NUCLEOTIDE SEQUENCE</scope>
    <source>
        <strain evidence="8">86</strain>
    </source>
</reference>
<dbReference type="Pfam" id="PF13282">
    <property type="entry name" value="DUF4070"/>
    <property type="match status" value="1"/>
</dbReference>
<feature type="domain" description="B12-binding" evidence="6">
    <location>
        <begin position="49"/>
        <end position="139"/>
    </location>
</feature>
<dbReference type="GO" id="GO:0051536">
    <property type="term" value="F:iron-sulfur cluster binding"/>
    <property type="evidence" value="ECO:0007669"/>
    <property type="project" value="UniProtKB-KW"/>
</dbReference>
<dbReference type="SFLD" id="SFLDG01082">
    <property type="entry name" value="B12-binding_domain_containing"/>
    <property type="match status" value="1"/>
</dbReference>
<evidence type="ECO:0000313" key="8">
    <source>
        <dbReference type="EMBL" id="SBV90536.1"/>
    </source>
</evidence>
<organism evidence="8">
    <name type="scientific">uncultured Alphaproteobacteria bacterium</name>
    <dbReference type="NCBI Taxonomy" id="91750"/>
    <lineage>
        <taxon>Bacteria</taxon>
        <taxon>Pseudomonadati</taxon>
        <taxon>Pseudomonadota</taxon>
        <taxon>Alphaproteobacteria</taxon>
        <taxon>environmental samples</taxon>
    </lineage>
</organism>
<dbReference type="GO" id="GO:0046872">
    <property type="term" value="F:metal ion binding"/>
    <property type="evidence" value="ECO:0007669"/>
    <property type="project" value="UniProtKB-KW"/>
</dbReference>
<evidence type="ECO:0000259" key="6">
    <source>
        <dbReference type="PROSITE" id="PS51332"/>
    </source>
</evidence>
<dbReference type="Pfam" id="PF02310">
    <property type="entry name" value="B12-binding"/>
    <property type="match status" value="1"/>
</dbReference>